<sequence length="378" mass="39905">MKSNRVAKWVKVALVLTTVAATAGCGAATQNQGQQADTTKQGAATGSKSAAVTINETGSSLLYPLFNGQWISAYKSVDPNVSISAASTGSGAGISQAIAGTVQIGASDAFMSDAQMKQNPSILNIPLAISAQQIMYNLPGMGKDQHLNLGGDVLAKIFLGQVKYWDDPAIADLNKGVKLPHEQIIPVHRSDGSGDTFLFTQYLTDTNSTWKQKVNFGTSVSWPSVQGGIGAKGNDGVVQQLANNKYSIGYVGISWLDKGTQQGLGYASLQNKDGKFVLPTSANIQSAVNAMVSKVPDDERISLIDAPGATSYPIINFEYAIVNTKQPADMAAALKKFLNWAIDTKGGNKAEYMTKVQFLPLPASVEPKSKAQIEKIGG</sequence>
<name>A0ABY4CLQ0_9BACL</name>
<evidence type="ECO:0000256" key="5">
    <source>
        <dbReference type="SAM" id="SignalP"/>
    </source>
</evidence>
<proteinExistence type="inferred from homology"/>
<protein>
    <recommendedName>
        <fullName evidence="4">Phosphate-binding protein</fullName>
    </recommendedName>
</protein>
<keyword evidence="8" id="KW-1185">Reference proteome</keyword>
<evidence type="ECO:0000256" key="1">
    <source>
        <dbReference type="ARBA" id="ARBA00008725"/>
    </source>
</evidence>
<keyword evidence="2 4" id="KW-0813">Transport</keyword>
<dbReference type="PIRSF" id="PIRSF002756">
    <property type="entry name" value="PstS"/>
    <property type="match status" value="1"/>
</dbReference>
<dbReference type="InterPro" id="IPR005673">
    <property type="entry name" value="ABC_phos-bd_PstS"/>
</dbReference>
<evidence type="ECO:0000313" key="7">
    <source>
        <dbReference type="EMBL" id="UOF91436.1"/>
    </source>
</evidence>
<dbReference type="Pfam" id="PF12849">
    <property type="entry name" value="PBP_like_2"/>
    <property type="match status" value="1"/>
</dbReference>
<feature type="domain" description="PBP" evidence="6">
    <location>
        <begin position="46"/>
        <end position="343"/>
    </location>
</feature>
<gene>
    <name evidence="7" type="primary">pstS</name>
    <name evidence="7" type="ORF">LSG31_04060</name>
</gene>
<feature type="signal peptide" evidence="5">
    <location>
        <begin position="1"/>
        <end position="23"/>
    </location>
</feature>
<dbReference type="RefSeq" id="WP_347438131.1">
    <property type="nucleotide sequence ID" value="NZ_CP089291.1"/>
</dbReference>
<comment type="similarity">
    <text evidence="1 4">Belongs to the PstS family.</text>
</comment>
<organism evidence="7 8">
    <name type="scientific">Fodinisporobacter ferrooxydans</name>
    <dbReference type="NCBI Taxonomy" id="2901836"/>
    <lineage>
        <taxon>Bacteria</taxon>
        <taxon>Bacillati</taxon>
        <taxon>Bacillota</taxon>
        <taxon>Bacilli</taxon>
        <taxon>Bacillales</taxon>
        <taxon>Alicyclobacillaceae</taxon>
        <taxon>Fodinisporobacter</taxon>
    </lineage>
</organism>
<evidence type="ECO:0000259" key="6">
    <source>
        <dbReference type="Pfam" id="PF12849"/>
    </source>
</evidence>
<dbReference type="SUPFAM" id="SSF53850">
    <property type="entry name" value="Periplasmic binding protein-like II"/>
    <property type="match status" value="1"/>
</dbReference>
<evidence type="ECO:0000256" key="2">
    <source>
        <dbReference type="ARBA" id="ARBA00022448"/>
    </source>
</evidence>
<dbReference type="EMBL" id="CP089291">
    <property type="protein sequence ID" value="UOF91436.1"/>
    <property type="molecule type" value="Genomic_DNA"/>
</dbReference>
<evidence type="ECO:0000256" key="3">
    <source>
        <dbReference type="ARBA" id="ARBA00022592"/>
    </source>
</evidence>
<evidence type="ECO:0000256" key="4">
    <source>
        <dbReference type="PIRNR" id="PIRNR002756"/>
    </source>
</evidence>
<reference evidence="7" key="1">
    <citation type="submission" date="2021-12" db="EMBL/GenBank/DDBJ databases">
        <title>Alicyclobacillaceae gen. nov., sp. nov., isolated from chalcocite enrichment system.</title>
        <authorList>
            <person name="Jiang Z."/>
        </authorList>
    </citation>
    <scope>NUCLEOTIDE SEQUENCE</scope>
    <source>
        <strain evidence="7">MYW30-H2</strain>
    </source>
</reference>
<dbReference type="PROSITE" id="PS51257">
    <property type="entry name" value="PROKAR_LIPOPROTEIN"/>
    <property type="match status" value="1"/>
</dbReference>
<dbReference type="InterPro" id="IPR050962">
    <property type="entry name" value="Phosphate-bind_PstS"/>
</dbReference>
<dbReference type="PANTHER" id="PTHR42996:SF1">
    <property type="entry name" value="PHOSPHATE-BINDING PROTEIN PSTS"/>
    <property type="match status" value="1"/>
</dbReference>
<feature type="chain" id="PRO_5047350706" description="Phosphate-binding protein" evidence="5">
    <location>
        <begin position="24"/>
        <end position="378"/>
    </location>
</feature>
<dbReference type="CDD" id="cd13565">
    <property type="entry name" value="PBP2_PstS"/>
    <property type="match status" value="1"/>
</dbReference>
<dbReference type="InterPro" id="IPR024370">
    <property type="entry name" value="PBP_domain"/>
</dbReference>
<evidence type="ECO:0000313" key="8">
    <source>
        <dbReference type="Proteomes" id="UP000830167"/>
    </source>
</evidence>
<accession>A0ABY4CLQ0</accession>
<dbReference type="Proteomes" id="UP000830167">
    <property type="component" value="Chromosome"/>
</dbReference>
<dbReference type="PANTHER" id="PTHR42996">
    <property type="entry name" value="PHOSPHATE-BINDING PROTEIN PSTS"/>
    <property type="match status" value="1"/>
</dbReference>
<dbReference type="Gene3D" id="3.40.190.10">
    <property type="entry name" value="Periplasmic binding protein-like II"/>
    <property type="match status" value="2"/>
</dbReference>
<dbReference type="NCBIfam" id="TIGR00975">
    <property type="entry name" value="3a0107s03"/>
    <property type="match status" value="1"/>
</dbReference>
<keyword evidence="3 4" id="KW-0592">Phosphate transport</keyword>
<keyword evidence="5" id="KW-0732">Signal</keyword>